<dbReference type="Proteomes" id="UP000280344">
    <property type="component" value="Chromosome"/>
</dbReference>
<dbReference type="GO" id="GO:0000160">
    <property type="term" value="P:phosphorelay signal transduction system"/>
    <property type="evidence" value="ECO:0007669"/>
    <property type="project" value="InterPro"/>
</dbReference>
<dbReference type="EMBL" id="CP034593">
    <property type="protein sequence ID" value="AZQ76046.1"/>
    <property type="molecule type" value="Genomic_DNA"/>
</dbReference>
<dbReference type="PANTHER" id="PTHR44591:SF3">
    <property type="entry name" value="RESPONSE REGULATORY DOMAIN-CONTAINING PROTEIN"/>
    <property type="match status" value="1"/>
</dbReference>
<dbReference type="RefSeq" id="WP_126702855.1">
    <property type="nucleotide sequence ID" value="NZ_CP034593.1"/>
</dbReference>
<sequence length="163" mass="18209">MTLALLILDDEPEVRDALERDLIDAAGILRIEIAADVDEAWEVIDEIHRDGDILAVALCDHRMPGTAGVEFLVEMMGDTRTEKTRKVLVTGQADLADTITAVNAADLDYYIAKPWTQKELHSVVSDCLTDFIDENDINPLPYMRLIDRVRAMTIIRDRGDLGS</sequence>
<dbReference type="PROSITE" id="PS50110">
    <property type="entry name" value="RESPONSE_REGULATORY"/>
    <property type="match status" value="1"/>
</dbReference>
<evidence type="ECO:0000313" key="4">
    <source>
        <dbReference type="EMBL" id="AZQ76046.1"/>
    </source>
</evidence>
<keyword evidence="5" id="KW-1185">Reference proteome</keyword>
<dbReference type="InterPro" id="IPR001789">
    <property type="entry name" value="Sig_transdc_resp-reg_receiver"/>
</dbReference>
<dbReference type="InterPro" id="IPR011006">
    <property type="entry name" value="CheY-like_superfamily"/>
</dbReference>
<evidence type="ECO:0000256" key="1">
    <source>
        <dbReference type="ARBA" id="ARBA00022553"/>
    </source>
</evidence>
<evidence type="ECO:0000256" key="2">
    <source>
        <dbReference type="PROSITE-ProRule" id="PRU00169"/>
    </source>
</evidence>
<proteinExistence type="predicted"/>
<dbReference type="InterPro" id="IPR050595">
    <property type="entry name" value="Bact_response_regulator"/>
</dbReference>
<evidence type="ECO:0000313" key="5">
    <source>
        <dbReference type="Proteomes" id="UP000280344"/>
    </source>
</evidence>
<protein>
    <submittedName>
        <fullName evidence="4">Response regulator</fullName>
    </submittedName>
</protein>
<gene>
    <name evidence="4" type="ORF">EJ997_00625</name>
</gene>
<name>A0A3S9PUK4_9ACTO</name>
<accession>A0A3S9PUK4</accession>
<dbReference type="KEGG" id="flh:EJ997_00625"/>
<dbReference type="Pfam" id="PF00072">
    <property type="entry name" value="Response_reg"/>
    <property type="match status" value="1"/>
</dbReference>
<evidence type="ECO:0000259" key="3">
    <source>
        <dbReference type="PROSITE" id="PS50110"/>
    </source>
</evidence>
<keyword evidence="1 2" id="KW-0597">Phosphoprotein</keyword>
<dbReference type="SUPFAM" id="SSF52172">
    <property type="entry name" value="CheY-like"/>
    <property type="match status" value="1"/>
</dbReference>
<dbReference type="OrthoDB" id="109585at2"/>
<reference evidence="4 5" key="1">
    <citation type="submission" date="2018-12" db="EMBL/GenBank/DDBJ databases">
        <title>Complete genome sequence of Flaviflexus sp. H23T48.</title>
        <authorList>
            <person name="Bae J.-W."/>
            <person name="Lee J.-Y."/>
        </authorList>
    </citation>
    <scope>NUCLEOTIDE SEQUENCE [LARGE SCALE GENOMIC DNA]</scope>
    <source>
        <strain evidence="4 5">H23T48</strain>
    </source>
</reference>
<dbReference type="SMART" id="SM00448">
    <property type="entry name" value="REC"/>
    <property type="match status" value="1"/>
</dbReference>
<dbReference type="AlphaFoldDB" id="A0A3S9PUK4"/>
<feature type="modified residue" description="4-aspartylphosphate" evidence="2">
    <location>
        <position position="60"/>
    </location>
</feature>
<feature type="domain" description="Response regulatory" evidence="3">
    <location>
        <begin position="4"/>
        <end position="128"/>
    </location>
</feature>
<organism evidence="4 5">
    <name type="scientific">Flaviflexus ciconiae</name>
    <dbReference type="NCBI Taxonomy" id="2496867"/>
    <lineage>
        <taxon>Bacteria</taxon>
        <taxon>Bacillati</taxon>
        <taxon>Actinomycetota</taxon>
        <taxon>Actinomycetes</taxon>
        <taxon>Actinomycetales</taxon>
        <taxon>Actinomycetaceae</taxon>
        <taxon>Flaviflexus</taxon>
    </lineage>
</organism>
<dbReference type="Gene3D" id="3.40.50.2300">
    <property type="match status" value="1"/>
</dbReference>
<dbReference type="PANTHER" id="PTHR44591">
    <property type="entry name" value="STRESS RESPONSE REGULATOR PROTEIN 1"/>
    <property type="match status" value="1"/>
</dbReference>